<dbReference type="GO" id="GO:0016791">
    <property type="term" value="F:phosphatase activity"/>
    <property type="evidence" value="ECO:0007669"/>
    <property type="project" value="TreeGrafter"/>
</dbReference>
<keyword evidence="7" id="KW-1185">Reference proteome</keyword>
<evidence type="ECO:0000259" key="3">
    <source>
        <dbReference type="PROSITE" id="PS50110"/>
    </source>
</evidence>
<dbReference type="InterPro" id="IPR001789">
    <property type="entry name" value="Sig_transdc_resp-reg_receiver"/>
</dbReference>
<dbReference type="Pfam" id="PF13581">
    <property type="entry name" value="HATPase_c_2"/>
    <property type="match status" value="1"/>
</dbReference>
<dbReference type="PROSITE" id="PS50110">
    <property type="entry name" value="RESPONSE_REGULATORY"/>
    <property type="match status" value="1"/>
</dbReference>
<dbReference type="Gene3D" id="3.30.565.10">
    <property type="entry name" value="Histidine kinase-like ATPase, C-terminal domain"/>
    <property type="match status" value="1"/>
</dbReference>
<dbReference type="InterPro" id="IPR052016">
    <property type="entry name" value="Bact_Sigma-Reg"/>
</dbReference>
<dbReference type="Pfam" id="PF00072">
    <property type="entry name" value="Response_reg"/>
    <property type="match status" value="1"/>
</dbReference>
<keyword evidence="2" id="KW-0597">Phosphoprotein</keyword>
<dbReference type="CDD" id="cd00130">
    <property type="entry name" value="PAS"/>
    <property type="match status" value="1"/>
</dbReference>
<dbReference type="InterPro" id="IPR000700">
    <property type="entry name" value="PAS-assoc_C"/>
</dbReference>
<sequence length="688" mass="78017">MSDNKSQIINQKSKIPRILVVDDEPVVIETIRKALKYEGYEILSACNGEAGLRLYFEHQPILVVLDLRMPVMNGLQFLDRIKLKPLDPLSVIVLTGHGSDDEIEQCFRKGVGAFIRKPFNIYEFIGQVRNCIALKEAENALKKSEGQLAATLKSIGNGVITTDLQGKIVMMNDVAEKLTGWNHAQGRSIQEVFRIINKEPCENIENPVNRALEEGAITRLADNRLLISKDGREIPVSGSCSLVKLSDGEIIGAVLVFQDISEKKRREEIFQLEISRAKYLCDLAMEPQLPAMERVCANIRYIPAWHISGDVLEVLELDEKRLLIFLADVTGHGIPAAITASTLKMLFQEISETETEPAVICTHLNRTMGRIILPDDIIAAFCSLIDLESMNITYCLCGVPSPVILRNHEKIRLRPTGMPLGVFENQLIASKTMDLENGDMFMAFTDGISEVRSENGKVFRFKGVEEALEKNASDIHVLTDAIVTEARLFQKKQNFRDDVIILALCFFDGKKNIPQRPWNRFNAPEKDIFRIRTRYMDIDDLSKYYMKYITEKFQVSHECVAKLRPAFFEMLVNAVEHGNLEMTDLKKNLDFLDVERYEEIFRNRKISNKYGEKLIQIECICEGNQLTISIEDDGSGFHPDTIPDPTREDRLSEPFGRGIAIARKNADQISYNNRGNKVSLVFNIGFYN</sequence>
<name>A0A975BLT5_9BACT</name>
<reference evidence="6" key="1">
    <citation type="journal article" date="2021" name="Microb. Physiol.">
        <title>Proteogenomic Insights into the Physiology of Marine, Sulfate-Reducing, Filamentous Desulfonema limicola and Desulfonema magnum.</title>
        <authorList>
            <person name="Schnaars V."/>
            <person name="Wohlbrand L."/>
            <person name="Scheve S."/>
            <person name="Hinrichs C."/>
            <person name="Reinhardt R."/>
            <person name="Rabus R."/>
        </authorList>
    </citation>
    <scope>NUCLEOTIDE SEQUENCE</scope>
    <source>
        <strain evidence="6">4be13</strain>
    </source>
</reference>
<feature type="modified residue" description="4-aspartylphosphate" evidence="2">
    <location>
        <position position="66"/>
    </location>
</feature>
<dbReference type="InterPro" id="IPR003594">
    <property type="entry name" value="HATPase_dom"/>
</dbReference>
<dbReference type="Gene3D" id="3.60.40.10">
    <property type="entry name" value="PPM-type phosphatase domain"/>
    <property type="match status" value="1"/>
</dbReference>
<dbReference type="PANTHER" id="PTHR43156">
    <property type="entry name" value="STAGE II SPORULATION PROTEIN E-RELATED"/>
    <property type="match status" value="1"/>
</dbReference>
<protein>
    <submittedName>
        <fullName evidence="6">Two component system response regulator receiver domain-containing protein, PAS and PPM domains-containing</fullName>
    </submittedName>
</protein>
<dbReference type="InterPro" id="IPR011006">
    <property type="entry name" value="CheY-like_superfamily"/>
</dbReference>
<dbReference type="KEGG" id="dmm:dnm_033860"/>
<evidence type="ECO:0000256" key="1">
    <source>
        <dbReference type="ARBA" id="ARBA00022801"/>
    </source>
</evidence>
<evidence type="ECO:0000259" key="4">
    <source>
        <dbReference type="PROSITE" id="PS50112"/>
    </source>
</evidence>
<feature type="domain" description="PAS" evidence="4">
    <location>
        <begin position="144"/>
        <end position="215"/>
    </location>
</feature>
<dbReference type="CDD" id="cd16936">
    <property type="entry name" value="HATPase_RsbW-like"/>
    <property type="match status" value="1"/>
</dbReference>
<dbReference type="EMBL" id="CP061800">
    <property type="protein sequence ID" value="QTA87354.1"/>
    <property type="molecule type" value="Genomic_DNA"/>
</dbReference>
<dbReference type="InterPro" id="IPR035965">
    <property type="entry name" value="PAS-like_dom_sf"/>
</dbReference>
<dbReference type="SMART" id="SM00091">
    <property type="entry name" value="PAS"/>
    <property type="match status" value="1"/>
</dbReference>
<dbReference type="InterPro" id="IPR036457">
    <property type="entry name" value="PPM-type-like_dom_sf"/>
</dbReference>
<dbReference type="GO" id="GO:0000160">
    <property type="term" value="P:phosphorelay signal transduction system"/>
    <property type="evidence" value="ECO:0007669"/>
    <property type="project" value="InterPro"/>
</dbReference>
<dbReference type="Pfam" id="PF13426">
    <property type="entry name" value="PAS_9"/>
    <property type="match status" value="1"/>
</dbReference>
<evidence type="ECO:0000313" key="7">
    <source>
        <dbReference type="Proteomes" id="UP000663722"/>
    </source>
</evidence>
<accession>A0A975BLT5</accession>
<dbReference type="Pfam" id="PF07228">
    <property type="entry name" value="SpoIIE"/>
    <property type="match status" value="1"/>
</dbReference>
<evidence type="ECO:0000256" key="2">
    <source>
        <dbReference type="PROSITE-ProRule" id="PRU00169"/>
    </source>
</evidence>
<evidence type="ECO:0000259" key="5">
    <source>
        <dbReference type="PROSITE" id="PS50113"/>
    </source>
</evidence>
<dbReference type="SMART" id="SM00331">
    <property type="entry name" value="PP2C_SIG"/>
    <property type="match status" value="1"/>
</dbReference>
<feature type="domain" description="Response regulatory" evidence="3">
    <location>
        <begin position="17"/>
        <end position="132"/>
    </location>
</feature>
<proteinExistence type="predicted"/>
<dbReference type="Proteomes" id="UP000663722">
    <property type="component" value="Chromosome"/>
</dbReference>
<dbReference type="PROSITE" id="PS50112">
    <property type="entry name" value="PAS"/>
    <property type="match status" value="1"/>
</dbReference>
<dbReference type="InterPro" id="IPR000014">
    <property type="entry name" value="PAS"/>
</dbReference>
<dbReference type="PROSITE" id="PS50113">
    <property type="entry name" value="PAC"/>
    <property type="match status" value="1"/>
</dbReference>
<dbReference type="SUPFAM" id="SSF55874">
    <property type="entry name" value="ATPase domain of HSP90 chaperone/DNA topoisomerase II/histidine kinase"/>
    <property type="match status" value="1"/>
</dbReference>
<dbReference type="SUPFAM" id="SSF55785">
    <property type="entry name" value="PYP-like sensor domain (PAS domain)"/>
    <property type="match status" value="1"/>
</dbReference>
<dbReference type="InterPro" id="IPR001932">
    <property type="entry name" value="PPM-type_phosphatase-like_dom"/>
</dbReference>
<gene>
    <name evidence="6" type="ORF">dnm_033860</name>
</gene>
<evidence type="ECO:0000313" key="6">
    <source>
        <dbReference type="EMBL" id="QTA87354.1"/>
    </source>
</evidence>
<dbReference type="Gene3D" id="3.30.450.20">
    <property type="entry name" value="PAS domain"/>
    <property type="match status" value="1"/>
</dbReference>
<dbReference type="Gene3D" id="3.40.50.2300">
    <property type="match status" value="1"/>
</dbReference>
<dbReference type="PANTHER" id="PTHR43156:SF2">
    <property type="entry name" value="STAGE II SPORULATION PROTEIN E"/>
    <property type="match status" value="1"/>
</dbReference>
<dbReference type="SMART" id="SM00448">
    <property type="entry name" value="REC"/>
    <property type="match status" value="1"/>
</dbReference>
<dbReference type="SUPFAM" id="SSF52172">
    <property type="entry name" value="CheY-like"/>
    <property type="match status" value="1"/>
</dbReference>
<feature type="domain" description="PAC" evidence="5">
    <location>
        <begin position="219"/>
        <end position="272"/>
    </location>
</feature>
<organism evidence="6 7">
    <name type="scientific">Desulfonema magnum</name>
    <dbReference type="NCBI Taxonomy" id="45655"/>
    <lineage>
        <taxon>Bacteria</taxon>
        <taxon>Pseudomonadati</taxon>
        <taxon>Thermodesulfobacteriota</taxon>
        <taxon>Desulfobacteria</taxon>
        <taxon>Desulfobacterales</taxon>
        <taxon>Desulfococcaceae</taxon>
        <taxon>Desulfonema</taxon>
    </lineage>
</organism>
<keyword evidence="1" id="KW-0378">Hydrolase</keyword>
<dbReference type="InterPro" id="IPR036890">
    <property type="entry name" value="HATPase_C_sf"/>
</dbReference>
<dbReference type="AlphaFoldDB" id="A0A975BLT5"/>
<dbReference type="NCBIfam" id="TIGR00229">
    <property type="entry name" value="sensory_box"/>
    <property type="match status" value="1"/>
</dbReference>
<dbReference type="RefSeq" id="WP_207682576.1">
    <property type="nucleotide sequence ID" value="NZ_CP061800.1"/>
</dbReference>
<dbReference type="CDD" id="cd00156">
    <property type="entry name" value="REC"/>
    <property type="match status" value="1"/>
</dbReference>